<sequence>MQSYLQYKRFRDAAVKQLERDRVKLRNLQQEGREDREQEWITTGSSDDSNVLTGINVRKRSTKEGGDGNVFVVGYEGPDDPNDPHNWPLSRRIPCTFLVAGIGCVVGIASAIESSALKPAAEEFGVAEVVESMATGLFLIGFGAGSLFAGPISETVGRNPVYICTLAIYMCFLVGCGLAPNIGGQLAMRFIAGCFASTPLTCAGGTISDLWSPLERVFSFPIFANAAFTGPLLGPVMGGYIVMFLDWRWVEWITLIASGLVLTIVVLFQPETYPPILLKWKAQHLRELTGDERYRSEMEIRQQTFLHRLQRALWRPFLLTSREPIIILIALYLTVIYIVLFGFLDGYPYIFTDVYGINEGLTGLCFLGIIVGLFGATALVPIIYKWAKRDLQKIQEQGGDRLPPEFRLWYSMLGGSIAIPISLFWMGWTDYPHISIWSPLAASVLFGYGILCVFITCYQYIIDAYEAFAASALASITLIRYAASGGMVIVSVPFYENMGVHYTLTILACLSALLVPVPRHPVTFGGWKPPRRYCGPFNFSNFTAFMFHPDQLNFADDESINKLVAKLQEASQVYSNDKETLGWFVMQSESDKRAFTIVERYAHESSQKYHLENPYWQTFDKYVVPLLDKPMDLRRLNELDTSKEVRVEHDQGLWENVKKHQSQS</sequence>
<comment type="caution">
    <text evidence="8">The sequence shown here is derived from an EMBL/GenBank/DDBJ whole genome shotgun (WGS) entry which is preliminary data.</text>
</comment>
<dbReference type="PROSITE" id="PS50850">
    <property type="entry name" value="MFS"/>
    <property type="match status" value="1"/>
</dbReference>
<accession>A0A3M7C4Y8</accession>
<dbReference type="SUPFAM" id="SSF103473">
    <property type="entry name" value="MFS general substrate transporter"/>
    <property type="match status" value="1"/>
</dbReference>
<dbReference type="VEuPathDB" id="FungiDB:BTJ68_06757"/>
<evidence type="ECO:0000256" key="5">
    <source>
        <dbReference type="ARBA" id="ARBA00023136"/>
    </source>
</evidence>
<name>A0A3M7C4Y8_HORWE</name>
<dbReference type="CDD" id="cd17323">
    <property type="entry name" value="MFS_Tpo1_MDR_like"/>
    <property type="match status" value="1"/>
</dbReference>
<dbReference type="Proteomes" id="UP000270230">
    <property type="component" value="Unassembled WGS sequence"/>
</dbReference>
<feature type="transmembrane region" description="Helical" evidence="6">
    <location>
        <begin position="468"/>
        <end position="494"/>
    </location>
</feature>
<reference evidence="8 9" key="1">
    <citation type="journal article" date="2018" name="BMC Genomics">
        <title>Genomic evidence for intraspecific hybridization in a clonal and extremely halotolerant yeast.</title>
        <authorList>
            <person name="Gostincar C."/>
            <person name="Stajich J.E."/>
            <person name="Zupancic J."/>
            <person name="Zalar P."/>
            <person name="Gunde-Cimerman N."/>
        </authorList>
    </citation>
    <scope>NUCLEOTIDE SEQUENCE [LARGE SCALE GENOMIC DNA]</scope>
    <source>
        <strain evidence="8 9">EXF-151</strain>
    </source>
</reference>
<dbReference type="OrthoDB" id="3936150at2759"/>
<dbReference type="PANTHER" id="PTHR23502">
    <property type="entry name" value="MAJOR FACILITATOR SUPERFAMILY"/>
    <property type="match status" value="1"/>
</dbReference>
<evidence type="ECO:0000256" key="1">
    <source>
        <dbReference type="ARBA" id="ARBA00004141"/>
    </source>
</evidence>
<dbReference type="InterPro" id="IPR020846">
    <property type="entry name" value="MFS_dom"/>
</dbReference>
<evidence type="ECO:0000313" key="9">
    <source>
        <dbReference type="Proteomes" id="UP000270230"/>
    </source>
</evidence>
<dbReference type="PANTHER" id="PTHR23502:SF47">
    <property type="entry name" value="MAJOR FACILITATOR SUPERFAMILY (MFS) PROFILE DOMAIN-CONTAINING PROTEIN-RELATED"/>
    <property type="match status" value="1"/>
</dbReference>
<protein>
    <recommendedName>
        <fullName evidence="7">Major facilitator superfamily (MFS) profile domain-containing protein</fullName>
    </recommendedName>
</protein>
<dbReference type="Gene3D" id="1.20.1250.20">
    <property type="entry name" value="MFS general substrate transporter like domains"/>
    <property type="match status" value="1"/>
</dbReference>
<feature type="transmembrane region" description="Helical" evidence="6">
    <location>
        <begin position="93"/>
        <end position="112"/>
    </location>
</feature>
<gene>
    <name evidence="8" type="ORF">D0865_08828</name>
</gene>
<evidence type="ECO:0000256" key="3">
    <source>
        <dbReference type="ARBA" id="ARBA00022692"/>
    </source>
</evidence>
<feature type="transmembrane region" description="Helical" evidence="6">
    <location>
        <begin position="222"/>
        <end position="243"/>
    </location>
</feature>
<keyword evidence="5 6" id="KW-0472">Membrane</keyword>
<evidence type="ECO:0000256" key="6">
    <source>
        <dbReference type="SAM" id="Phobius"/>
    </source>
</evidence>
<dbReference type="Gene3D" id="3.30.70.100">
    <property type="match status" value="1"/>
</dbReference>
<comment type="similarity">
    <text evidence="2">Belongs to the major facilitator superfamily.</text>
</comment>
<feature type="transmembrane region" description="Helical" evidence="6">
    <location>
        <begin position="364"/>
        <end position="387"/>
    </location>
</feature>
<dbReference type="FunFam" id="1.20.1250.20:FF:000082">
    <property type="entry name" value="MFS multidrug transporter, putative"/>
    <property type="match status" value="1"/>
</dbReference>
<dbReference type="InterPro" id="IPR011008">
    <property type="entry name" value="Dimeric_a/b-barrel"/>
</dbReference>
<proteinExistence type="inferred from homology"/>
<dbReference type="GO" id="GO:0005886">
    <property type="term" value="C:plasma membrane"/>
    <property type="evidence" value="ECO:0007669"/>
    <property type="project" value="TreeGrafter"/>
</dbReference>
<evidence type="ECO:0000259" key="7">
    <source>
        <dbReference type="PROSITE" id="PS50850"/>
    </source>
</evidence>
<feature type="transmembrane region" description="Helical" evidence="6">
    <location>
        <begin position="440"/>
        <end position="461"/>
    </location>
</feature>
<evidence type="ECO:0000256" key="2">
    <source>
        <dbReference type="ARBA" id="ARBA00008335"/>
    </source>
</evidence>
<dbReference type="EMBL" id="QWIN01000765">
    <property type="protein sequence ID" value="RMY47181.1"/>
    <property type="molecule type" value="Genomic_DNA"/>
</dbReference>
<feature type="domain" description="Major facilitator superfamily (MFS) profile" evidence="7">
    <location>
        <begin position="95"/>
        <end position="523"/>
    </location>
</feature>
<evidence type="ECO:0000256" key="4">
    <source>
        <dbReference type="ARBA" id="ARBA00022989"/>
    </source>
</evidence>
<dbReference type="InterPro" id="IPR011701">
    <property type="entry name" value="MFS"/>
</dbReference>
<feature type="transmembrane region" description="Helical" evidence="6">
    <location>
        <begin position="132"/>
        <end position="149"/>
    </location>
</feature>
<feature type="transmembrane region" description="Helical" evidence="6">
    <location>
        <begin position="500"/>
        <end position="518"/>
    </location>
</feature>
<dbReference type="VEuPathDB" id="FungiDB:BTJ68_06417"/>
<feature type="transmembrane region" description="Helical" evidence="6">
    <location>
        <begin position="249"/>
        <end position="268"/>
    </location>
</feature>
<keyword evidence="3 6" id="KW-0812">Transmembrane</keyword>
<feature type="transmembrane region" description="Helical" evidence="6">
    <location>
        <begin position="408"/>
        <end position="428"/>
    </location>
</feature>
<dbReference type="SUPFAM" id="SSF54909">
    <property type="entry name" value="Dimeric alpha+beta barrel"/>
    <property type="match status" value="1"/>
</dbReference>
<evidence type="ECO:0000313" key="8">
    <source>
        <dbReference type="EMBL" id="RMY47181.1"/>
    </source>
</evidence>
<feature type="transmembrane region" description="Helical" evidence="6">
    <location>
        <begin position="325"/>
        <end position="344"/>
    </location>
</feature>
<comment type="subcellular location">
    <subcellularLocation>
        <location evidence="1">Membrane</location>
        <topology evidence="1">Multi-pass membrane protein</topology>
    </subcellularLocation>
</comment>
<dbReference type="AlphaFoldDB" id="A0A3M7C4Y8"/>
<organism evidence="8 9">
    <name type="scientific">Hortaea werneckii</name>
    <name type="common">Black yeast</name>
    <name type="synonym">Cladosporium werneckii</name>
    <dbReference type="NCBI Taxonomy" id="91943"/>
    <lineage>
        <taxon>Eukaryota</taxon>
        <taxon>Fungi</taxon>
        <taxon>Dikarya</taxon>
        <taxon>Ascomycota</taxon>
        <taxon>Pezizomycotina</taxon>
        <taxon>Dothideomycetes</taxon>
        <taxon>Dothideomycetidae</taxon>
        <taxon>Mycosphaerellales</taxon>
        <taxon>Teratosphaeriaceae</taxon>
        <taxon>Hortaea</taxon>
    </lineage>
</organism>
<dbReference type="GO" id="GO:0022857">
    <property type="term" value="F:transmembrane transporter activity"/>
    <property type="evidence" value="ECO:0007669"/>
    <property type="project" value="InterPro"/>
</dbReference>
<keyword evidence="4 6" id="KW-1133">Transmembrane helix</keyword>
<feature type="transmembrane region" description="Helical" evidence="6">
    <location>
        <begin position="161"/>
        <end position="180"/>
    </location>
</feature>
<dbReference type="InterPro" id="IPR036259">
    <property type="entry name" value="MFS_trans_sf"/>
</dbReference>
<dbReference type="Pfam" id="PF07690">
    <property type="entry name" value="MFS_1"/>
    <property type="match status" value="1"/>
</dbReference>